<keyword evidence="2" id="KW-1185">Reference proteome</keyword>
<dbReference type="RefSeq" id="WP_343857792.1">
    <property type="nucleotide sequence ID" value="NZ_BAAAFD010000002.1"/>
</dbReference>
<accession>A0ABP3WSS6</accession>
<dbReference type="Proteomes" id="UP001500359">
    <property type="component" value="Unassembled WGS sequence"/>
</dbReference>
<organism evidence="1 2">
    <name type="scientific">Aliiglaciecola litoralis</name>
    <dbReference type="NCBI Taxonomy" id="582857"/>
    <lineage>
        <taxon>Bacteria</taxon>
        <taxon>Pseudomonadati</taxon>
        <taxon>Pseudomonadota</taxon>
        <taxon>Gammaproteobacteria</taxon>
        <taxon>Alteromonadales</taxon>
        <taxon>Alteromonadaceae</taxon>
        <taxon>Aliiglaciecola</taxon>
    </lineage>
</organism>
<comment type="caution">
    <text evidence="1">The sequence shown here is derived from an EMBL/GenBank/DDBJ whole genome shotgun (WGS) entry which is preliminary data.</text>
</comment>
<proteinExistence type="predicted"/>
<name>A0ABP3WSS6_9ALTE</name>
<gene>
    <name evidence="1" type="ORF">GCM10009114_13100</name>
</gene>
<evidence type="ECO:0008006" key="3">
    <source>
        <dbReference type="Google" id="ProtNLM"/>
    </source>
</evidence>
<sequence>MEQQFNEALLKLCMLMYRIDGKITLSEQDYYHAIHAHLDWQGEQDLEEFERQSIHQVRDAVDKGETKKFLLTLRDALCLDAKKALSIAQGIAFIDGEIAESEQEALDYLQNRVLARALN</sequence>
<evidence type="ECO:0000313" key="2">
    <source>
        <dbReference type="Proteomes" id="UP001500359"/>
    </source>
</evidence>
<dbReference type="Gene3D" id="1.10.3680.10">
    <property type="entry name" value="TerB-like"/>
    <property type="match status" value="1"/>
</dbReference>
<dbReference type="InterPro" id="IPR029024">
    <property type="entry name" value="TerB-like"/>
</dbReference>
<dbReference type="SUPFAM" id="SSF158682">
    <property type="entry name" value="TerB-like"/>
    <property type="match status" value="1"/>
</dbReference>
<reference evidence="2" key="1">
    <citation type="journal article" date="2019" name="Int. J. Syst. Evol. Microbiol.">
        <title>The Global Catalogue of Microorganisms (GCM) 10K type strain sequencing project: providing services to taxonomists for standard genome sequencing and annotation.</title>
        <authorList>
            <consortium name="The Broad Institute Genomics Platform"/>
            <consortium name="The Broad Institute Genome Sequencing Center for Infectious Disease"/>
            <person name="Wu L."/>
            <person name="Ma J."/>
        </authorList>
    </citation>
    <scope>NUCLEOTIDE SEQUENCE [LARGE SCALE GENOMIC DNA]</scope>
    <source>
        <strain evidence="2">JCM 15896</strain>
    </source>
</reference>
<protein>
    <recommendedName>
        <fullName evidence="3">Tellurite resistance protein TerB</fullName>
    </recommendedName>
</protein>
<evidence type="ECO:0000313" key="1">
    <source>
        <dbReference type="EMBL" id="GAA0855045.1"/>
    </source>
</evidence>
<dbReference type="EMBL" id="BAAAFD010000002">
    <property type="protein sequence ID" value="GAA0855045.1"/>
    <property type="molecule type" value="Genomic_DNA"/>
</dbReference>